<sequence>MKIWLWSVGWFLGATFALAEVSILGEKPDWSRLDKYGESISRTEFEELLTKVYVPRRAWWKDWLEISDKSVRIRKQAGKDEWYELPFATCSKSAALNRQQEYWRSGKVLRSLARKKPLDGFRIALDPGHIGGKYSEMEGRHFVIGEAAPVKEGNQALVVGKLLAKRLQVLGAKVSLVRGTVKPVTGERPKTLRKEAKVWQGEIDGSNPPVRTKKETRKLIRRRSEILFFRTSEIMSRARKVNAEIKPDLV</sequence>
<reference evidence="1" key="1">
    <citation type="submission" date="2018-05" db="EMBL/GenBank/DDBJ databases">
        <authorList>
            <person name="Lanie J.A."/>
            <person name="Ng W.-L."/>
            <person name="Kazmierczak K.M."/>
            <person name="Andrzejewski T.M."/>
            <person name="Davidsen T.M."/>
            <person name="Wayne K.J."/>
            <person name="Tettelin H."/>
            <person name="Glass J.I."/>
            <person name="Rusch D."/>
            <person name="Podicherti R."/>
            <person name="Tsui H.-C.T."/>
            <person name="Winkler M.E."/>
        </authorList>
    </citation>
    <scope>NUCLEOTIDE SEQUENCE</scope>
</reference>
<protein>
    <recommendedName>
        <fullName evidence="2">MurNAc-LAA domain-containing protein</fullName>
    </recommendedName>
</protein>
<dbReference type="EMBL" id="UINC01143523">
    <property type="protein sequence ID" value="SVD32495.1"/>
    <property type="molecule type" value="Genomic_DNA"/>
</dbReference>
<evidence type="ECO:0008006" key="2">
    <source>
        <dbReference type="Google" id="ProtNLM"/>
    </source>
</evidence>
<name>A0A382UF75_9ZZZZ</name>
<dbReference type="AlphaFoldDB" id="A0A382UF75"/>
<evidence type="ECO:0000313" key="1">
    <source>
        <dbReference type="EMBL" id="SVD32495.1"/>
    </source>
</evidence>
<proteinExistence type="predicted"/>
<organism evidence="1">
    <name type="scientific">marine metagenome</name>
    <dbReference type="NCBI Taxonomy" id="408172"/>
    <lineage>
        <taxon>unclassified sequences</taxon>
        <taxon>metagenomes</taxon>
        <taxon>ecological metagenomes</taxon>
    </lineage>
</organism>
<accession>A0A382UF75</accession>
<dbReference type="Gene3D" id="3.40.630.40">
    <property type="entry name" value="Zn-dependent exopeptidases"/>
    <property type="match status" value="1"/>
</dbReference>
<gene>
    <name evidence="1" type="ORF">METZ01_LOCUS385349</name>
</gene>
<feature type="non-terminal residue" evidence="1">
    <location>
        <position position="250"/>
    </location>
</feature>